<dbReference type="InterPro" id="IPR010730">
    <property type="entry name" value="HET"/>
</dbReference>
<dbReference type="Pfam" id="PF26639">
    <property type="entry name" value="Het-6_barrel"/>
    <property type="match status" value="1"/>
</dbReference>
<dbReference type="PANTHER" id="PTHR24148">
    <property type="entry name" value="ANKYRIN REPEAT DOMAIN-CONTAINING PROTEIN 39 HOMOLOG-RELATED"/>
    <property type="match status" value="1"/>
</dbReference>
<dbReference type="Pfam" id="PF06985">
    <property type="entry name" value="HET"/>
    <property type="match status" value="1"/>
</dbReference>
<reference evidence="4" key="2">
    <citation type="submission" date="2020-04" db="EMBL/GenBank/DDBJ databases">
        <authorList>
            <consortium name="NCBI Genome Project"/>
        </authorList>
    </citation>
    <scope>NUCLEOTIDE SEQUENCE</scope>
    <source>
        <strain evidence="4">CBS 304.34</strain>
    </source>
</reference>
<protein>
    <recommendedName>
        <fullName evidence="1">Heterokaryon incompatibility domain-containing protein</fullName>
    </recommendedName>
</protein>
<evidence type="ECO:0000259" key="1">
    <source>
        <dbReference type="Pfam" id="PF06985"/>
    </source>
</evidence>
<evidence type="ECO:0000313" key="2">
    <source>
        <dbReference type="EMBL" id="KAF2804654.1"/>
    </source>
</evidence>
<dbReference type="RefSeq" id="XP_033571618.1">
    <property type="nucleotide sequence ID" value="XM_033728455.1"/>
</dbReference>
<keyword evidence="3" id="KW-1185">Reference proteome</keyword>
<feature type="domain" description="Heterokaryon incompatibility" evidence="1">
    <location>
        <begin position="9"/>
        <end position="181"/>
    </location>
</feature>
<dbReference type="PANTHER" id="PTHR24148:SF64">
    <property type="entry name" value="HETEROKARYON INCOMPATIBILITY DOMAIN-CONTAINING PROTEIN"/>
    <property type="match status" value="1"/>
</dbReference>
<dbReference type="OrthoDB" id="2157530at2759"/>
<dbReference type="EMBL" id="MU003712">
    <property type="protein sequence ID" value="KAF2804654.1"/>
    <property type="molecule type" value="Genomic_DNA"/>
</dbReference>
<gene>
    <name evidence="2 4" type="ORF">BDZ99DRAFT_575297</name>
</gene>
<reference evidence="4" key="3">
    <citation type="submission" date="2025-04" db="UniProtKB">
        <authorList>
            <consortium name="RefSeq"/>
        </authorList>
    </citation>
    <scope>IDENTIFICATION</scope>
    <source>
        <strain evidence="4">CBS 304.34</strain>
    </source>
</reference>
<proteinExistence type="predicted"/>
<accession>A0A6A6Y9J2</accession>
<dbReference type="InterPro" id="IPR052895">
    <property type="entry name" value="HetReg/Transcr_Mod"/>
</dbReference>
<evidence type="ECO:0000313" key="4">
    <source>
        <dbReference type="RefSeq" id="XP_033571618.1"/>
    </source>
</evidence>
<name>A0A6A6Y9J2_9PEZI</name>
<evidence type="ECO:0000313" key="3">
    <source>
        <dbReference type="Proteomes" id="UP000504636"/>
    </source>
</evidence>
<reference evidence="2 4" key="1">
    <citation type="journal article" date="2020" name="Stud. Mycol.">
        <title>101 Dothideomycetes genomes: a test case for predicting lifestyles and emergence of pathogens.</title>
        <authorList>
            <person name="Haridas S."/>
            <person name="Albert R."/>
            <person name="Binder M."/>
            <person name="Bloem J."/>
            <person name="Labutti K."/>
            <person name="Salamov A."/>
            <person name="Andreopoulos B."/>
            <person name="Baker S."/>
            <person name="Barry K."/>
            <person name="Bills G."/>
            <person name="Bluhm B."/>
            <person name="Cannon C."/>
            <person name="Castanera R."/>
            <person name="Culley D."/>
            <person name="Daum C."/>
            <person name="Ezra D."/>
            <person name="Gonzalez J."/>
            <person name="Henrissat B."/>
            <person name="Kuo A."/>
            <person name="Liang C."/>
            <person name="Lipzen A."/>
            <person name="Lutzoni F."/>
            <person name="Magnuson J."/>
            <person name="Mondo S."/>
            <person name="Nolan M."/>
            <person name="Ohm R."/>
            <person name="Pangilinan J."/>
            <person name="Park H.-J."/>
            <person name="Ramirez L."/>
            <person name="Alfaro M."/>
            <person name="Sun H."/>
            <person name="Tritt A."/>
            <person name="Yoshinaga Y."/>
            <person name="Zwiers L.-H."/>
            <person name="Turgeon B."/>
            <person name="Goodwin S."/>
            <person name="Spatafora J."/>
            <person name="Crous P."/>
            <person name="Grigoriev I."/>
        </authorList>
    </citation>
    <scope>NUCLEOTIDE SEQUENCE</scope>
    <source>
        <strain evidence="2 4">CBS 304.34</strain>
    </source>
</reference>
<dbReference type="GeneID" id="54469348"/>
<organism evidence="2">
    <name type="scientific">Mytilinidion resinicola</name>
    <dbReference type="NCBI Taxonomy" id="574789"/>
    <lineage>
        <taxon>Eukaryota</taxon>
        <taxon>Fungi</taxon>
        <taxon>Dikarya</taxon>
        <taxon>Ascomycota</taxon>
        <taxon>Pezizomycotina</taxon>
        <taxon>Dothideomycetes</taxon>
        <taxon>Pleosporomycetidae</taxon>
        <taxon>Mytilinidiales</taxon>
        <taxon>Mytilinidiaceae</taxon>
        <taxon>Mytilinidion</taxon>
    </lineage>
</organism>
<dbReference type="Proteomes" id="UP000504636">
    <property type="component" value="Unplaced"/>
</dbReference>
<sequence>MSLRTPVTYLALSYVWGDATQQIPIRLEGENHCRDPNSRPVTIRKNLGAFLHFLRCNYDMILRHIGKGMELRLWADAICINQEDLDERTSQVRMMKNIFESAEHVLAWLGPDDADIEPGVLKMLEVHKIRPGARVWDAADMSSELTQFFRHELNTDFAGGWKSLRAFYDLEHWARIWVHQECCLDVPTTFICATHLLPREMLLDLYHILEEADALGVAPNILPSNTSLLSIFNAIEERHIFARDSPEYSLVRTAFTKQHCAATDPRDKVYAIVGLANDCENSAFLQIDYNRPVAEVYRDVVLHDFYTNMSFGWLAFAGPPESSNLSLPSWVPDWSYRHSGNLPFPMVKSLEEDDGAPKDLSYRASSNMDTVDAPKRWPPRGSEFKKQFLRLRAHCVGRLVEQRPLPVAEAGRCALDELPYRNGSGAYTPSSESFCEAFLRTITADVLIENGYLEEHLSHLEPGADLVGIVQSASPTESERRRRDAYESLYSATYKRSLVFTDTGYMGLAPEYAQTEDTIWMFLGAPVFYVLRETGTRTNPWEEPEYTFIGEAYIHGLMDGEALAVVEVDRAQLQQIVVR</sequence>
<dbReference type="AlphaFoldDB" id="A0A6A6Y9J2"/>